<reference evidence="1" key="1">
    <citation type="submission" date="2023-02" db="EMBL/GenBank/DDBJ databases">
        <title>Description of Roseinatronobacter alkalisoli sp. nov., an alkaliphilic bacerium isolated from soda soil.</title>
        <authorList>
            <person name="Wei W."/>
        </authorList>
    </citation>
    <scope>NUCLEOTIDE SEQUENCE</scope>
    <source>
        <strain evidence="1">HJB301</strain>
    </source>
</reference>
<organism evidence="1 2">
    <name type="scientific">Roseinatronobacter alkalisoli</name>
    <dbReference type="NCBI Taxonomy" id="3028235"/>
    <lineage>
        <taxon>Bacteria</taxon>
        <taxon>Pseudomonadati</taxon>
        <taxon>Pseudomonadota</taxon>
        <taxon>Alphaproteobacteria</taxon>
        <taxon>Rhodobacterales</taxon>
        <taxon>Paracoccaceae</taxon>
        <taxon>Roseinatronobacter</taxon>
    </lineage>
</organism>
<comment type="caution">
    <text evidence="1">The sequence shown here is derived from an EMBL/GenBank/DDBJ whole genome shotgun (WGS) entry which is preliminary data.</text>
</comment>
<dbReference type="InterPro" id="IPR027839">
    <property type="entry name" value="DUF4432"/>
</dbReference>
<evidence type="ECO:0000313" key="2">
    <source>
        <dbReference type="Proteomes" id="UP001431784"/>
    </source>
</evidence>
<protein>
    <submittedName>
        <fullName evidence="1">DUF4432 family protein</fullName>
    </submittedName>
</protein>
<sequence length="368" mass="40021">MTISIPLTPAMFNHAENVVARSPAFTVTAWRTRLDIEMLRIATARGHVDVLPFMGQMIWDAVFDGVRLTMDSAFPAPRPAHSIVETYGCLAYHSGILTNGCPGPEDDHPLHGEMPCKRMDAAHLEFCQEDGAPVIRVGGHVDHVLGFGPNYRARPSVTLGEGTVIGMGMVVENRSALPMDLMYMAHVNFAFVPNGIIHQPAPFSTGRTRVRTDVPAHVTPNDDYRAFLSELSGMPEAGRVLDQPERWNPEQVIYVDAPGTDAAGMTHAMLERPQGDGFAMSYATAEFGHMVRWILHGADAKVAAFALPSTCEPEGYLAERTKGNVGVLHPGETRSFMARFGYVTRDEAAALARTIAAIGGTEKDLRNG</sequence>
<dbReference type="EMBL" id="JAQZSM010000019">
    <property type="protein sequence ID" value="MDD7972805.1"/>
    <property type="molecule type" value="Genomic_DNA"/>
</dbReference>
<dbReference type="RefSeq" id="WP_274353480.1">
    <property type="nucleotide sequence ID" value="NZ_JAQZSM010000019.1"/>
</dbReference>
<dbReference type="Pfam" id="PF14486">
    <property type="entry name" value="DUF4432"/>
    <property type="match status" value="1"/>
</dbReference>
<dbReference type="InterPro" id="IPR014718">
    <property type="entry name" value="GH-type_carb-bd"/>
</dbReference>
<gene>
    <name evidence="1" type="ORF">PUT78_17050</name>
</gene>
<proteinExistence type="predicted"/>
<name>A0ABT5TCF9_9RHOB</name>
<keyword evidence="2" id="KW-1185">Reference proteome</keyword>
<accession>A0ABT5TCF9</accession>
<evidence type="ECO:0000313" key="1">
    <source>
        <dbReference type="EMBL" id="MDD7972805.1"/>
    </source>
</evidence>
<dbReference type="Proteomes" id="UP001431784">
    <property type="component" value="Unassembled WGS sequence"/>
</dbReference>
<dbReference type="Gene3D" id="2.70.98.10">
    <property type="match status" value="1"/>
</dbReference>